<proteinExistence type="inferred from homology"/>
<organism evidence="8 9">
    <name type="scientific">Kribbella aluminosa</name>
    <dbReference type="NCBI Taxonomy" id="416017"/>
    <lineage>
        <taxon>Bacteria</taxon>
        <taxon>Bacillati</taxon>
        <taxon>Actinomycetota</taxon>
        <taxon>Actinomycetes</taxon>
        <taxon>Propionibacteriales</taxon>
        <taxon>Kribbellaceae</taxon>
        <taxon>Kribbella</taxon>
    </lineage>
</organism>
<feature type="domain" description="Glycoside hydrolase family 20 catalytic" evidence="5">
    <location>
        <begin position="206"/>
        <end position="410"/>
    </location>
</feature>
<keyword evidence="9" id="KW-1185">Reference proteome</keyword>
<feature type="signal peptide" evidence="4">
    <location>
        <begin position="1"/>
        <end position="26"/>
    </location>
</feature>
<protein>
    <submittedName>
        <fullName evidence="8">Hexosaminidase</fullName>
        <ecNumber evidence="8">3.2.1.52</ecNumber>
    </submittedName>
</protein>
<evidence type="ECO:0000259" key="6">
    <source>
        <dbReference type="Pfam" id="PF02838"/>
    </source>
</evidence>
<dbReference type="Proteomes" id="UP000755585">
    <property type="component" value="Unassembled WGS sequence"/>
</dbReference>
<evidence type="ECO:0000259" key="5">
    <source>
        <dbReference type="Pfam" id="PF00728"/>
    </source>
</evidence>
<evidence type="ECO:0000256" key="1">
    <source>
        <dbReference type="ARBA" id="ARBA00006285"/>
    </source>
</evidence>
<dbReference type="SUPFAM" id="SSF51445">
    <property type="entry name" value="(Trans)glycosidases"/>
    <property type="match status" value="1"/>
</dbReference>
<dbReference type="InterPro" id="IPR058502">
    <property type="entry name" value="PLL-like_beta-prop"/>
</dbReference>
<evidence type="ECO:0000256" key="3">
    <source>
        <dbReference type="ARBA" id="ARBA00023295"/>
    </source>
</evidence>
<feature type="chain" id="PRO_5046699974" evidence="4">
    <location>
        <begin position="27"/>
        <end position="868"/>
    </location>
</feature>
<dbReference type="Gene3D" id="2.120.10.70">
    <property type="entry name" value="Fucose-specific lectin"/>
    <property type="match status" value="1"/>
</dbReference>
<evidence type="ECO:0000313" key="8">
    <source>
        <dbReference type="EMBL" id="MBP2351635.1"/>
    </source>
</evidence>
<comment type="caution">
    <text evidence="8">The sequence shown here is derived from an EMBL/GenBank/DDBJ whole genome shotgun (WGS) entry which is preliminary data.</text>
</comment>
<dbReference type="InterPro" id="IPR015883">
    <property type="entry name" value="Glyco_hydro_20_cat"/>
</dbReference>
<dbReference type="InterPro" id="IPR015882">
    <property type="entry name" value="HEX_bac_N"/>
</dbReference>
<sequence>MKHPPKGIVVVLAILLPFLIATPSTATTQAGPPQTVPALQQWSPGPVATTFTASSRIVVNAGSGMPLFADAHTFAADLGLATGTMPPVVTGVRSAANPGDIYLTLDPAVAVHNNEGYQLESGGFVAISGTTADGVFNGTRSLLQLLRHSPTVAGGIAVDWPAYPERGIRIDSVPRTFSSQWWHNLIRELSYTKLDMLQSLLLGGYGLTSAEITDITTFAAKYHVRFTPTLALSGHADPILDAHPTLELFDSTGARPATGRSLDYSKLDFTAPNVVQQLLDQYVARSGSDYFHVSGDEFIAYPGWTDGQWSKYPQLDTFAKQKVGPTATARDGYIWYLNWLDDQIEARGKKMRVWNDTIERSPLIALHSDIQVEFWYQPARAAGLTPTDITATNKLLNVREDLLYYDMAVRSVDPQKVYDLFVPTQFPGYTVPATNVSGGMIAVWLGAQGPQAALETNEQLLDRLRMPLRALAQKTWASPNPGTYANFAAIDPSVAVGVVPTAGVATGKAAWLPDGRFLVRTTAGELQFGAYAVDGMLRTTTIATGVSGDPVTVMAGSTPYFAIRAADGRLLYGSLQPTGWRLAYALTGVAGDPALALDSLGRVVYAARLSNGELWSGREDLAPERLTTGLVGDPVLIADANKKLTWFARTTGATVRHGWQSAAGGPWDPITAELVTGAAGQPVPALDANGKLTLFVRATNGDIVHRWQAVAGGGWDPTQAVLVNGAAGDPAVSLDSERKLTLFVRKTDGGLAHRWQSLAGGGWYPGEVVLLTGVASDPTVTLDSAGRLTLFVTTTDGNLWFRRQSVPAGGWANAELVFSGLSSLPAVRSSSGLVDYLAVTPYRYLVHGWQGANADGTNHWWRWIVMAS</sequence>
<dbReference type="RefSeq" id="WP_209694515.1">
    <property type="nucleotide sequence ID" value="NZ_BAAAVU010000013.1"/>
</dbReference>
<dbReference type="SUPFAM" id="SSF55545">
    <property type="entry name" value="beta-N-acetylhexosaminidase-like domain"/>
    <property type="match status" value="1"/>
</dbReference>
<dbReference type="EMBL" id="JAGINT010000001">
    <property type="protein sequence ID" value="MBP2351635.1"/>
    <property type="molecule type" value="Genomic_DNA"/>
</dbReference>
<dbReference type="Pfam" id="PF02838">
    <property type="entry name" value="Glyco_hydro_20b"/>
    <property type="match status" value="1"/>
</dbReference>
<keyword evidence="2 8" id="KW-0378">Hydrolase</keyword>
<dbReference type="EC" id="3.2.1.52" evidence="8"/>
<reference evidence="8 9" key="1">
    <citation type="submission" date="2021-03" db="EMBL/GenBank/DDBJ databases">
        <title>Sequencing the genomes of 1000 actinobacteria strains.</title>
        <authorList>
            <person name="Klenk H.-P."/>
        </authorList>
    </citation>
    <scope>NUCLEOTIDE SEQUENCE [LARGE SCALE GENOMIC DNA]</scope>
    <source>
        <strain evidence="8 9">DSM 18824</strain>
    </source>
</reference>
<dbReference type="GO" id="GO:0004563">
    <property type="term" value="F:beta-N-acetylhexosaminidase activity"/>
    <property type="evidence" value="ECO:0007669"/>
    <property type="project" value="UniProtKB-EC"/>
</dbReference>
<dbReference type="Gene3D" id="3.20.20.80">
    <property type="entry name" value="Glycosidases"/>
    <property type="match status" value="1"/>
</dbReference>
<keyword evidence="3 8" id="KW-0326">Glycosidase</keyword>
<dbReference type="InterPro" id="IPR052764">
    <property type="entry name" value="GH20_Enzymes"/>
</dbReference>
<dbReference type="PANTHER" id="PTHR43678">
    <property type="entry name" value="PUTATIVE (AFU_ORTHOLOGUE AFUA_2G00640)-RELATED"/>
    <property type="match status" value="1"/>
</dbReference>
<name>A0ABS4UIZ9_9ACTN</name>
<evidence type="ECO:0000256" key="4">
    <source>
        <dbReference type="SAM" id="SignalP"/>
    </source>
</evidence>
<comment type="similarity">
    <text evidence="1">Belongs to the glycosyl hydrolase 20 family.</text>
</comment>
<dbReference type="Gene3D" id="3.30.379.10">
    <property type="entry name" value="Chitobiase/beta-hexosaminidase domain 2-like"/>
    <property type="match status" value="1"/>
</dbReference>
<feature type="domain" description="Beta-hexosaminidase bacterial type N-terminal" evidence="6">
    <location>
        <begin position="33"/>
        <end position="160"/>
    </location>
</feature>
<evidence type="ECO:0000256" key="2">
    <source>
        <dbReference type="ARBA" id="ARBA00022801"/>
    </source>
</evidence>
<dbReference type="Pfam" id="PF00728">
    <property type="entry name" value="Glyco_hydro_20"/>
    <property type="match status" value="1"/>
</dbReference>
<feature type="domain" description="PLL-like beta propeller" evidence="7">
    <location>
        <begin position="676"/>
        <end position="863"/>
    </location>
</feature>
<dbReference type="SUPFAM" id="SSF89372">
    <property type="entry name" value="Fucose-specific lectin"/>
    <property type="match status" value="1"/>
</dbReference>
<dbReference type="InterPro" id="IPR017853">
    <property type="entry name" value="GH"/>
</dbReference>
<gene>
    <name evidence="8" type="ORF">JOF29_002718</name>
</gene>
<dbReference type="Pfam" id="PF26607">
    <property type="entry name" value="DUF8189"/>
    <property type="match status" value="1"/>
</dbReference>
<dbReference type="InterPro" id="IPR029018">
    <property type="entry name" value="Hex-like_dom2"/>
</dbReference>
<evidence type="ECO:0000259" key="7">
    <source>
        <dbReference type="Pfam" id="PF26607"/>
    </source>
</evidence>
<evidence type="ECO:0000313" key="9">
    <source>
        <dbReference type="Proteomes" id="UP000755585"/>
    </source>
</evidence>
<accession>A0ABS4UIZ9</accession>
<dbReference type="PANTHER" id="PTHR43678:SF1">
    <property type="entry name" value="BETA-N-ACETYLHEXOSAMINIDASE"/>
    <property type="match status" value="1"/>
</dbReference>
<keyword evidence="4" id="KW-0732">Signal</keyword>